<dbReference type="EMBL" id="JACCJB010000021">
    <property type="protein sequence ID" value="KAF6218894.1"/>
    <property type="molecule type" value="Genomic_DNA"/>
</dbReference>
<gene>
    <name evidence="8" type="ORF">HO133_005437</name>
</gene>
<sequence>MAHQPLLESLYQDGPAVYKAISVLLVLATVLYIHSRSAVKDVSRFPLIGQNVGGFSKRRRYFVNHALELFLEGYLKFKDSVWRVTSTDGEVLVLPLRYAEELRELPEDVVSSNAANEMTFETKLLGITPDNPLMVHVVKSDLTHNLSQINASLALEVSRTVSDEIGLCEDWTEINISQKLLKIVAIVSGHVFLGPDLCRREEYLHASIDFTVDLFIAIAALKRWPKSLRFAAKYWIPQLKTVNEHRRRVHEFLVPILRERRALRAKGEEPPKDMLQWLLDKSDQFNVRTDEELAETQLILGMAAIHTTTMTATQIIYDLIGYCPEVIPELRAEIRSVQATNGGVMTTQALYQMKLLDSVMRESQRQNPSNIVRMQRCVLKPVRFSDGTEIPAGTSVAVPALPTLQDPKLYSDPSSYDPHRFARLRAGQSQDPINYASKELYQFISVTKENMGFGYGRHACPGRFFAANEIKMICARIILDYDIKMPDGIKARYPNAVRGSSITPDRTKTIMVRKVAA</sequence>
<dbReference type="RefSeq" id="XP_037148329.1">
    <property type="nucleotide sequence ID" value="XM_037296347.1"/>
</dbReference>
<dbReference type="PROSITE" id="PS00086">
    <property type="entry name" value="CYTOCHROME_P450"/>
    <property type="match status" value="1"/>
</dbReference>
<keyword evidence="6 7" id="KW-0349">Heme</keyword>
<dbReference type="InterPro" id="IPR002403">
    <property type="entry name" value="Cyt_P450_E_grp-IV"/>
</dbReference>
<evidence type="ECO:0000256" key="1">
    <source>
        <dbReference type="ARBA" id="ARBA00001971"/>
    </source>
</evidence>
<evidence type="ECO:0000256" key="2">
    <source>
        <dbReference type="ARBA" id="ARBA00010617"/>
    </source>
</evidence>
<dbReference type="Proteomes" id="UP000593566">
    <property type="component" value="Unassembled WGS sequence"/>
</dbReference>
<keyword evidence="7" id="KW-0503">Monooxygenase</keyword>
<dbReference type="InterPro" id="IPR036396">
    <property type="entry name" value="Cyt_P450_sf"/>
</dbReference>
<evidence type="ECO:0000256" key="3">
    <source>
        <dbReference type="ARBA" id="ARBA00022723"/>
    </source>
</evidence>
<dbReference type="PANTHER" id="PTHR46206">
    <property type="entry name" value="CYTOCHROME P450"/>
    <property type="match status" value="1"/>
</dbReference>
<comment type="caution">
    <text evidence="8">The sequence shown here is derived from an EMBL/GenBank/DDBJ whole genome shotgun (WGS) entry which is preliminary data.</text>
</comment>
<dbReference type="PANTHER" id="PTHR46206:SF7">
    <property type="entry name" value="P450, PUTATIVE (EUROFUNG)-RELATED"/>
    <property type="match status" value="1"/>
</dbReference>
<dbReference type="GO" id="GO:0020037">
    <property type="term" value="F:heme binding"/>
    <property type="evidence" value="ECO:0007669"/>
    <property type="project" value="InterPro"/>
</dbReference>
<dbReference type="InterPro" id="IPR017972">
    <property type="entry name" value="Cyt_P450_CS"/>
</dbReference>
<comment type="cofactor">
    <cofactor evidence="1 6">
        <name>heme</name>
        <dbReference type="ChEBI" id="CHEBI:30413"/>
    </cofactor>
</comment>
<evidence type="ECO:0000256" key="6">
    <source>
        <dbReference type="PIRSR" id="PIRSR602403-1"/>
    </source>
</evidence>
<keyword evidence="4 7" id="KW-0560">Oxidoreductase</keyword>
<dbReference type="GO" id="GO:0016705">
    <property type="term" value="F:oxidoreductase activity, acting on paired donors, with incorporation or reduction of molecular oxygen"/>
    <property type="evidence" value="ECO:0007669"/>
    <property type="project" value="InterPro"/>
</dbReference>
<dbReference type="CDD" id="cd11041">
    <property type="entry name" value="CYP503A1-like"/>
    <property type="match status" value="1"/>
</dbReference>
<name>A0A8H6C8P0_9LECA</name>
<evidence type="ECO:0000313" key="9">
    <source>
        <dbReference type="Proteomes" id="UP000593566"/>
    </source>
</evidence>
<dbReference type="PRINTS" id="PR00465">
    <property type="entry name" value="EP450IV"/>
</dbReference>
<evidence type="ECO:0000313" key="8">
    <source>
        <dbReference type="EMBL" id="KAF6218894.1"/>
    </source>
</evidence>
<feature type="binding site" description="axial binding residue" evidence="6">
    <location>
        <position position="460"/>
    </location>
    <ligand>
        <name>heme</name>
        <dbReference type="ChEBI" id="CHEBI:30413"/>
    </ligand>
    <ligandPart>
        <name>Fe</name>
        <dbReference type="ChEBI" id="CHEBI:18248"/>
    </ligandPart>
</feature>
<dbReference type="SUPFAM" id="SSF48264">
    <property type="entry name" value="Cytochrome P450"/>
    <property type="match status" value="1"/>
</dbReference>
<comment type="similarity">
    <text evidence="2 7">Belongs to the cytochrome P450 family.</text>
</comment>
<keyword evidence="3 6" id="KW-0479">Metal-binding</keyword>
<dbReference type="GeneID" id="59333843"/>
<organism evidence="8 9">
    <name type="scientific">Letharia lupina</name>
    <dbReference type="NCBI Taxonomy" id="560253"/>
    <lineage>
        <taxon>Eukaryota</taxon>
        <taxon>Fungi</taxon>
        <taxon>Dikarya</taxon>
        <taxon>Ascomycota</taxon>
        <taxon>Pezizomycotina</taxon>
        <taxon>Lecanoromycetes</taxon>
        <taxon>OSLEUM clade</taxon>
        <taxon>Lecanoromycetidae</taxon>
        <taxon>Lecanorales</taxon>
        <taxon>Lecanorineae</taxon>
        <taxon>Parmeliaceae</taxon>
        <taxon>Letharia</taxon>
    </lineage>
</organism>
<proteinExistence type="inferred from homology"/>
<keyword evidence="5 6" id="KW-0408">Iron</keyword>
<dbReference type="InterPro" id="IPR001128">
    <property type="entry name" value="Cyt_P450"/>
</dbReference>
<dbReference type="AlphaFoldDB" id="A0A8H6C8P0"/>
<dbReference type="Gene3D" id="1.10.630.10">
    <property type="entry name" value="Cytochrome P450"/>
    <property type="match status" value="1"/>
</dbReference>
<accession>A0A8H6C8P0</accession>
<evidence type="ECO:0008006" key="10">
    <source>
        <dbReference type="Google" id="ProtNLM"/>
    </source>
</evidence>
<dbReference type="GO" id="GO:0004497">
    <property type="term" value="F:monooxygenase activity"/>
    <property type="evidence" value="ECO:0007669"/>
    <property type="project" value="UniProtKB-KW"/>
</dbReference>
<protein>
    <recommendedName>
        <fullName evidence="10">Ent-kaurene oxidase</fullName>
    </recommendedName>
</protein>
<dbReference type="GO" id="GO:0005506">
    <property type="term" value="F:iron ion binding"/>
    <property type="evidence" value="ECO:0007669"/>
    <property type="project" value="InterPro"/>
</dbReference>
<evidence type="ECO:0000256" key="5">
    <source>
        <dbReference type="ARBA" id="ARBA00023004"/>
    </source>
</evidence>
<keyword evidence="9" id="KW-1185">Reference proteome</keyword>
<evidence type="ECO:0000256" key="4">
    <source>
        <dbReference type="ARBA" id="ARBA00023002"/>
    </source>
</evidence>
<evidence type="ECO:0000256" key="7">
    <source>
        <dbReference type="RuleBase" id="RU000461"/>
    </source>
</evidence>
<reference evidence="8 9" key="1">
    <citation type="journal article" date="2020" name="Genomics">
        <title>Complete, high-quality genomes from long-read metagenomic sequencing of two wolf lichen thalli reveals enigmatic genome architecture.</title>
        <authorList>
            <person name="McKenzie S.K."/>
            <person name="Walston R.F."/>
            <person name="Allen J.L."/>
        </authorList>
    </citation>
    <scope>NUCLEOTIDE SEQUENCE [LARGE SCALE GENOMIC DNA]</scope>
    <source>
        <strain evidence="8">WasteWater1</strain>
    </source>
</reference>
<dbReference type="Pfam" id="PF00067">
    <property type="entry name" value="p450"/>
    <property type="match status" value="1"/>
</dbReference>